<dbReference type="InterPro" id="IPR008974">
    <property type="entry name" value="TRAF-like"/>
</dbReference>
<protein>
    <recommendedName>
        <fullName evidence="2">TRAF1-6 MATH domain-containing protein</fullName>
    </recommendedName>
</protein>
<evidence type="ECO:0000313" key="3">
    <source>
        <dbReference type="EMBL" id="KAH7976536.1"/>
    </source>
</evidence>
<proteinExistence type="predicted"/>
<dbReference type="EMBL" id="JABSTV010001246">
    <property type="protein sequence ID" value="KAH7976536.1"/>
    <property type="molecule type" value="Genomic_DNA"/>
</dbReference>
<reference evidence="3" key="1">
    <citation type="journal article" date="2020" name="Cell">
        <title>Large-Scale Comparative Analyses of Tick Genomes Elucidate Their Genetic Diversity and Vector Capacities.</title>
        <authorList>
            <consortium name="Tick Genome and Microbiome Consortium (TIGMIC)"/>
            <person name="Jia N."/>
            <person name="Wang J."/>
            <person name="Shi W."/>
            <person name="Du L."/>
            <person name="Sun Y."/>
            <person name="Zhan W."/>
            <person name="Jiang J.F."/>
            <person name="Wang Q."/>
            <person name="Zhang B."/>
            <person name="Ji P."/>
            <person name="Bell-Sakyi L."/>
            <person name="Cui X.M."/>
            <person name="Yuan T.T."/>
            <person name="Jiang B.G."/>
            <person name="Yang W.F."/>
            <person name="Lam T.T."/>
            <person name="Chang Q.C."/>
            <person name="Ding S.J."/>
            <person name="Wang X.J."/>
            <person name="Zhu J.G."/>
            <person name="Ruan X.D."/>
            <person name="Zhao L."/>
            <person name="Wei J.T."/>
            <person name="Ye R.Z."/>
            <person name="Que T.C."/>
            <person name="Du C.H."/>
            <person name="Zhou Y.H."/>
            <person name="Cheng J.X."/>
            <person name="Dai P.F."/>
            <person name="Guo W.B."/>
            <person name="Han X.H."/>
            <person name="Huang E.J."/>
            <person name="Li L.F."/>
            <person name="Wei W."/>
            <person name="Gao Y.C."/>
            <person name="Liu J.Z."/>
            <person name="Shao H.Z."/>
            <person name="Wang X."/>
            <person name="Wang C.C."/>
            <person name="Yang T.C."/>
            <person name="Huo Q.B."/>
            <person name="Li W."/>
            <person name="Chen H.Y."/>
            <person name="Chen S.E."/>
            <person name="Zhou L.G."/>
            <person name="Ni X.B."/>
            <person name="Tian J.H."/>
            <person name="Sheng Y."/>
            <person name="Liu T."/>
            <person name="Pan Y.S."/>
            <person name="Xia L.Y."/>
            <person name="Li J."/>
            <person name="Zhao F."/>
            <person name="Cao W.C."/>
        </authorList>
    </citation>
    <scope>NUCLEOTIDE SEQUENCE</scope>
    <source>
        <strain evidence="3">Rsan-2018</strain>
    </source>
</reference>
<dbReference type="VEuPathDB" id="VectorBase:RSAN_054412"/>
<dbReference type="Pfam" id="PF21355">
    <property type="entry name" value="TRAF-mep_MATH"/>
    <property type="match status" value="1"/>
</dbReference>
<dbReference type="Gene3D" id="2.60.210.10">
    <property type="entry name" value="Apoptosis, Tumor Necrosis Factor Receptor Associated Protein 2, Chain A"/>
    <property type="match status" value="1"/>
</dbReference>
<keyword evidence="4" id="KW-1185">Reference proteome</keyword>
<feature type="domain" description="TRAF1-6 MATH" evidence="2">
    <location>
        <begin position="150"/>
        <end position="186"/>
    </location>
</feature>
<name>A0A9D4QEN5_RHISA</name>
<comment type="caution">
    <text evidence="3">The sequence shown here is derived from an EMBL/GenBank/DDBJ whole genome shotgun (WGS) entry which is preliminary data.</text>
</comment>
<dbReference type="InterPro" id="IPR049342">
    <property type="entry name" value="TRAF1-6_MATH_dom"/>
</dbReference>
<evidence type="ECO:0000256" key="1">
    <source>
        <dbReference type="SAM" id="MobiDB-lite"/>
    </source>
</evidence>
<evidence type="ECO:0000313" key="4">
    <source>
        <dbReference type="Proteomes" id="UP000821837"/>
    </source>
</evidence>
<dbReference type="AlphaFoldDB" id="A0A9D4QEN5"/>
<sequence>MKSNSESTLFSVHTDDALTPVICGTFGGVNAVVTTADSDGLLRRETKSDWTQTDPVVEWAYSEQAVFSEDSGDALSPLFNVAAGCASWAPDSAYHSSVAESEATGVNRELEDSKGTSLSAVVEALPEPSKKPLLTLRLEGKFKFLNYPSRFLALYVRIQKGSDDASLEWPFRRKCSFLLMYTRYAERDMFFRLEDPVNVNKLPRAMRLRLEWPKTAENLAIGIDRCVAAQQMVEGGSARDDSASQSSSGELVLGMI</sequence>
<dbReference type="Proteomes" id="UP000821837">
    <property type="component" value="Chromosome 10"/>
</dbReference>
<gene>
    <name evidence="3" type="ORF">HPB52_015879</name>
</gene>
<feature type="region of interest" description="Disordered" evidence="1">
    <location>
        <begin position="237"/>
        <end position="256"/>
    </location>
</feature>
<accession>A0A9D4QEN5</accession>
<evidence type="ECO:0000259" key="2">
    <source>
        <dbReference type="Pfam" id="PF21355"/>
    </source>
</evidence>
<organism evidence="3 4">
    <name type="scientific">Rhipicephalus sanguineus</name>
    <name type="common">Brown dog tick</name>
    <name type="synonym">Ixodes sanguineus</name>
    <dbReference type="NCBI Taxonomy" id="34632"/>
    <lineage>
        <taxon>Eukaryota</taxon>
        <taxon>Metazoa</taxon>
        <taxon>Ecdysozoa</taxon>
        <taxon>Arthropoda</taxon>
        <taxon>Chelicerata</taxon>
        <taxon>Arachnida</taxon>
        <taxon>Acari</taxon>
        <taxon>Parasitiformes</taxon>
        <taxon>Ixodida</taxon>
        <taxon>Ixodoidea</taxon>
        <taxon>Ixodidae</taxon>
        <taxon>Rhipicephalinae</taxon>
        <taxon>Rhipicephalus</taxon>
        <taxon>Rhipicephalus</taxon>
    </lineage>
</organism>
<reference evidence="3" key="2">
    <citation type="submission" date="2021-09" db="EMBL/GenBank/DDBJ databases">
        <authorList>
            <person name="Jia N."/>
            <person name="Wang J."/>
            <person name="Shi W."/>
            <person name="Du L."/>
            <person name="Sun Y."/>
            <person name="Zhan W."/>
            <person name="Jiang J."/>
            <person name="Wang Q."/>
            <person name="Zhang B."/>
            <person name="Ji P."/>
            <person name="Sakyi L.B."/>
            <person name="Cui X."/>
            <person name="Yuan T."/>
            <person name="Jiang B."/>
            <person name="Yang W."/>
            <person name="Lam T.T.-Y."/>
            <person name="Chang Q."/>
            <person name="Ding S."/>
            <person name="Wang X."/>
            <person name="Zhu J."/>
            <person name="Ruan X."/>
            <person name="Zhao L."/>
            <person name="Wei J."/>
            <person name="Que T."/>
            <person name="Du C."/>
            <person name="Cheng J."/>
            <person name="Dai P."/>
            <person name="Han X."/>
            <person name="Huang E."/>
            <person name="Gao Y."/>
            <person name="Liu J."/>
            <person name="Shao H."/>
            <person name="Ye R."/>
            <person name="Li L."/>
            <person name="Wei W."/>
            <person name="Wang X."/>
            <person name="Wang C."/>
            <person name="Huo Q."/>
            <person name="Li W."/>
            <person name="Guo W."/>
            <person name="Chen H."/>
            <person name="Chen S."/>
            <person name="Zhou L."/>
            <person name="Zhou L."/>
            <person name="Ni X."/>
            <person name="Tian J."/>
            <person name="Zhou Y."/>
            <person name="Sheng Y."/>
            <person name="Liu T."/>
            <person name="Pan Y."/>
            <person name="Xia L."/>
            <person name="Li J."/>
            <person name="Zhao F."/>
            <person name="Cao W."/>
        </authorList>
    </citation>
    <scope>NUCLEOTIDE SEQUENCE</scope>
    <source>
        <strain evidence="3">Rsan-2018</strain>
        <tissue evidence="3">Larvae</tissue>
    </source>
</reference>